<dbReference type="AlphaFoldDB" id="A0A821Y3Y4"/>
<organism evidence="1 2">
    <name type="scientific">Pieris macdunnoughi</name>
    <dbReference type="NCBI Taxonomy" id="345717"/>
    <lineage>
        <taxon>Eukaryota</taxon>
        <taxon>Metazoa</taxon>
        <taxon>Ecdysozoa</taxon>
        <taxon>Arthropoda</taxon>
        <taxon>Hexapoda</taxon>
        <taxon>Insecta</taxon>
        <taxon>Pterygota</taxon>
        <taxon>Neoptera</taxon>
        <taxon>Endopterygota</taxon>
        <taxon>Lepidoptera</taxon>
        <taxon>Glossata</taxon>
        <taxon>Ditrysia</taxon>
        <taxon>Papilionoidea</taxon>
        <taxon>Pieridae</taxon>
        <taxon>Pierinae</taxon>
        <taxon>Pieris</taxon>
    </lineage>
</organism>
<evidence type="ECO:0000313" key="2">
    <source>
        <dbReference type="Proteomes" id="UP000663880"/>
    </source>
</evidence>
<protein>
    <submittedName>
        <fullName evidence="1">Uncharacterized protein</fullName>
    </submittedName>
</protein>
<accession>A0A821Y3Y4</accession>
<dbReference type="EMBL" id="CAJOBZ010000082">
    <property type="protein sequence ID" value="CAF4957401.1"/>
    <property type="molecule type" value="Genomic_DNA"/>
</dbReference>
<comment type="caution">
    <text evidence="1">The sequence shown here is derived from an EMBL/GenBank/DDBJ whole genome shotgun (WGS) entry which is preliminary data.</text>
</comment>
<keyword evidence="2" id="KW-1185">Reference proteome</keyword>
<evidence type="ECO:0000313" key="1">
    <source>
        <dbReference type="EMBL" id="CAF4957401.1"/>
    </source>
</evidence>
<dbReference type="Proteomes" id="UP000663880">
    <property type="component" value="Unassembled WGS sequence"/>
</dbReference>
<reference evidence="1" key="1">
    <citation type="submission" date="2021-02" db="EMBL/GenBank/DDBJ databases">
        <authorList>
            <person name="Steward A R."/>
        </authorList>
    </citation>
    <scope>NUCLEOTIDE SEQUENCE</scope>
</reference>
<gene>
    <name evidence="1" type="ORF">PMACD_LOCUS16384</name>
</gene>
<sequence>MFRTSGIAIRIARAPCAYAGTCHGAGRGDCGAGSALKALCYSEGKRDPLKDFSFPHALKFGTRASAKAFNPIRHTAQSTPATLISLGWMHGRSKKTHGVLALVVFYQISRASFLYLLL</sequence>
<name>A0A821Y3Y4_9NEOP</name>
<proteinExistence type="predicted"/>